<evidence type="ECO:0000256" key="1">
    <source>
        <dbReference type="SAM" id="MobiDB-lite"/>
    </source>
</evidence>
<dbReference type="EMBL" id="JBAWTH010000045">
    <property type="protein sequence ID" value="KAL2283053.1"/>
    <property type="molecule type" value="Genomic_DNA"/>
</dbReference>
<comment type="caution">
    <text evidence="2">The sequence shown here is derived from an EMBL/GenBank/DDBJ whole genome shotgun (WGS) entry which is preliminary data.</text>
</comment>
<proteinExistence type="predicted"/>
<sequence>MVWAPSNNKKAEHSKTKDATGPWSTGHLWVDNGSSLLTPWDSPDALGWTTDVGSPAAMTNNAADATGPWSTGIPWVDHGPSLLTPWDTPEVLGLNTYTPFWEDNSWWDTRNFEEEWCRSDLSAVWRGPVTAIVKFEKPVTTTPHFPAYAQKMAGRLLAQSGGVMFYPFGARRTELTVYEPLTSATKSDKEAEEQEALNEAKRFLSYAKTGNPRIMFRGFHSKSGGGADHRLNGPHGVYPHAFLDGKEPTNIWDIPDLRDMANDHLTGWAKRASAFSSWTHVWSTAIHFSRYERDDRTSIAVLDTTSMEDDVWFSEDLWWAGLSECSWSDEYLLYGPITGPKYHCISPDQLYRTTRLKDLMDGSTFVFDEDPGLSNIERGAIESARKVAVFLQPRGASTENLAILTARFVSYRVHSLVGKWQPCMYDIDLEKYTHYTRDDIQILAMHADGCHISLVDGTMDTSHCRSLKFEVQLLQAVENVVHALAWSVEVAMSRVLVEGGRNGLEDMTDQTEDR</sequence>
<accession>A0ABR4EKS9</accession>
<dbReference type="Proteomes" id="UP001600888">
    <property type="component" value="Unassembled WGS sequence"/>
</dbReference>
<evidence type="ECO:0000313" key="2">
    <source>
        <dbReference type="EMBL" id="KAL2283053.1"/>
    </source>
</evidence>
<reference evidence="2 3" key="1">
    <citation type="submission" date="2024-03" db="EMBL/GenBank/DDBJ databases">
        <title>A high-quality draft genome sequence of Diaporthe vaccinii, a causative agent of upright dieback and viscid rot disease in cranberry plants.</title>
        <authorList>
            <person name="Sarrasin M."/>
            <person name="Lang B.F."/>
            <person name="Burger G."/>
        </authorList>
    </citation>
    <scope>NUCLEOTIDE SEQUENCE [LARGE SCALE GENOMIC DNA]</scope>
    <source>
        <strain evidence="2 3">IS7</strain>
    </source>
</reference>
<feature type="region of interest" description="Disordered" evidence="1">
    <location>
        <begin position="1"/>
        <end position="24"/>
    </location>
</feature>
<protein>
    <submittedName>
        <fullName evidence="2">Uncharacterized protein</fullName>
    </submittedName>
</protein>
<gene>
    <name evidence="2" type="ORF">FJTKL_10166</name>
</gene>
<evidence type="ECO:0000313" key="3">
    <source>
        <dbReference type="Proteomes" id="UP001600888"/>
    </source>
</evidence>
<organism evidence="2 3">
    <name type="scientific">Diaporthe vaccinii</name>
    <dbReference type="NCBI Taxonomy" id="105482"/>
    <lineage>
        <taxon>Eukaryota</taxon>
        <taxon>Fungi</taxon>
        <taxon>Dikarya</taxon>
        <taxon>Ascomycota</taxon>
        <taxon>Pezizomycotina</taxon>
        <taxon>Sordariomycetes</taxon>
        <taxon>Sordariomycetidae</taxon>
        <taxon>Diaporthales</taxon>
        <taxon>Diaporthaceae</taxon>
        <taxon>Diaporthe</taxon>
        <taxon>Diaporthe eres species complex</taxon>
    </lineage>
</organism>
<keyword evidence="3" id="KW-1185">Reference proteome</keyword>
<name>A0ABR4EKS9_9PEZI</name>
<feature type="compositionally biased region" description="Basic and acidic residues" evidence="1">
    <location>
        <begin position="9"/>
        <end position="18"/>
    </location>
</feature>